<protein>
    <recommendedName>
        <fullName evidence="3">Stage III sporulation protein AB</fullName>
    </recommendedName>
</protein>
<evidence type="ECO:0008006" key="3">
    <source>
        <dbReference type="Google" id="ProtNLM"/>
    </source>
</evidence>
<reference evidence="1" key="2">
    <citation type="journal article" date="2021" name="PeerJ">
        <title>Extensive microbial diversity within the chicken gut microbiome revealed by metagenomics and culture.</title>
        <authorList>
            <person name="Gilroy R."/>
            <person name="Ravi A."/>
            <person name="Getino M."/>
            <person name="Pursley I."/>
            <person name="Horton D.L."/>
            <person name="Alikhan N.F."/>
            <person name="Baker D."/>
            <person name="Gharbi K."/>
            <person name="Hall N."/>
            <person name="Watson M."/>
            <person name="Adriaenssens E.M."/>
            <person name="Foster-Nyarko E."/>
            <person name="Jarju S."/>
            <person name="Secka A."/>
            <person name="Antonio M."/>
            <person name="Oren A."/>
            <person name="Chaudhuri R.R."/>
            <person name="La Ragione R."/>
            <person name="Hildebrand F."/>
            <person name="Pallen M.J."/>
        </authorList>
    </citation>
    <scope>NUCLEOTIDE SEQUENCE</scope>
    <source>
        <strain evidence="1">CHK121-14286</strain>
    </source>
</reference>
<organism evidence="1 2">
    <name type="scientific">Candidatus Fimimonas gallinarum</name>
    <dbReference type="NCBI Taxonomy" id="2840821"/>
    <lineage>
        <taxon>Bacteria</taxon>
        <taxon>Pseudomonadati</taxon>
        <taxon>Myxococcota</taxon>
        <taxon>Myxococcia</taxon>
        <taxon>Myxococcales</taxon>
        <taxon>Cystobacterineae</taxon>
        <taxon>Myxococcaceae</taxon>
        <taxon>Myxococcaceae incertae sedis</taxon>
        <taxon>Candidatus Fimimonas</taxon>
    </lineage>
</organism>
<evidence type="ECO:0000313" key="1">
    <source>
        <dbReference type="EMBL" id="HIR66272.1"/>
    </source>
</evidence>
<proteinExistence type="predicted"/>
<gene>
    <name evidence="1" type="ORF">IAC95_05285</name>
</gene>
<dbReference type="Proteomes" id="UP000824200">
    <property type="component" value="Unassembled WGS sequence"/>
</dbReference>
<sequence length="147" mass="16466">MTGIIIFICTTLCGFLCGKFIQKGVLQRQQLFSDVVRYVALLKINVQGKQKELRQFNAEFAQNCSQVFADYLSESKLPQMNALQKKLVADFFGNLDCVSGNELLQHMEMFETQFADCLKDCDAEAKKSSVYVKTGLLLGAMAGILFL</sequence>
<comment type="caution">
    <text evidence="1">The sequence shown here is derived from an EMBL/GenBank/DDBJ whole genome shotgun (WGS) entry which is preliminary data.</text>
</comment>
<dbReference type="EMBL" id="DVHL01000044">
    <property type="protein sequence ID" value="HIR66272.1"/>
    <property type="molecule type" value="Genomic_DNA"/>
</dbReference>
<dbReference type="AlphaFoldDB" id="A0A9D1E521"/>
<evidence type="ECO:0000313" key="2">
    <source>
        <dbReference type="Proteomes" id="UP000824200"/>
    </source>
</evidence>
<accession>A0A9D1E521</accession>
<name>A0A9D1E521_9BACT</name>
<reference evidence="1" key="1">
    <citation type="submission" date="2020-10" db="EMBL/GenBank/DDBJ databases">
        <authorList>
            <person name="Gilroy R."/>
        </authorList>
    </citation>
    <scope>NUCLEOTIDE SEQUENCE</scope>
    <source>
        <strain evidence="1">CHK121-14286</strain>
    </source>
</reference>